<dbReference type="OrthoDB" id="18440at2759"/>
<dbReference type="Proteomes" id="UP000593567">
    <property type="component" value="Unassembled WGS sequence"/>
</dbReference>
<dbReference type="InterPro" id="IPR039258">
    <property type="entry name" value="ZNF511"/>
</dbReference>
<keyword evidence="4" id="KW-1185">Reference proteome</keyword>
<name>A0A7J7JKN0_BUGNE</name>
<evidence type="ECO:0000259" key="2">
    <source>
        <dbReference type="PROSITE" id="PS00028"/>
    </source>
</evidence>
<dbReference type="PROSITE" id="PS00028">
    <property type="entry name" value="ZINC_FINGER_C2H2_1"/>
    <property type="match status" value="1"/>
</dbReference>
<feature type="compositionally biased region" description="Polar residues" evidence="1">
    <location>
        <begin position="56"/>
        <end position="68"/>
    </location>
</feature>
<dbReference type="InterPro" id="IPR013087">
    <property type="entry name" value="Znf_C2H2_type"/>
</dbReference>
<dbReference type="EMBL" id="VXIV02002333">
    <property type="protein sequence ID" value="KAF6026171.1"/>
    <property type="molecule type" value="Genomic_DNA"/>
</dbReference>
<gene>
    <name evidence="3" type="ORF">EB796_015528</name>
</gene>
<comment type="caution">
    <text evidence="3">The sequence shown here is derived from an EMBL/GenBank/DDBJ whole genome shotgun (WGS) entry which is preliminary data.</text>
</comment>
<feature type="region of interest" description="Disordered" evidence="1">
    <location>
        <begin position="56"/>
        <end position="81"/>
    </location>
</feature>
<organism evidence="3 4">
    <name type="scientific">Bugula neritina</name>
    <name type="common">Brown bryozoan</name>
    <name type="synonym">Sertularia neritina</name>
    <dbReference type="NCBI Taxonomy" id="10212"/>
    <lineage>
        <taxon>Eukaryota</taxon>
        <taxon>Metazoa</taxon>
        <taxon>Spiralia</taxon>
        <taxon>Lophotrochozoa</taxon>
        <taxon>Bryozoa</taxon>
        <taxon>Gymnolaemata</taxon>
        <taxon>Cheilostomatida</taxon>
        <taxon>Flustrina</taxon>
        <taxon>Buguloidea</taxon>
        <taxon>Bugulidae</taxon>
        <taxon>Bugula</taxon>
    </lineage>
</organism>
<evidence type="ECO:0000313" key="4">
    <source>
        <dbReference type="Proteomes" id="UP000593567"/>
    </source>
</evidence>
<feature type="domain" description="C2H2-type" evidence="2">
    <location>
        <begin position="14"/>
        <end position="37"/>
    </location>
</feature>
<dbReference type="PANTHER" id="PTHR21354:SF0">
    <property type="entry name" value="ZINC FINGER PROTEIN 511"/>
    <property type="match status" value="1"/>
</dbReference>
<dbReference type="PANTHER" id="PTHR21354">
    <property type="entry name" value="ZINC FINGER PROTEIN 511"/>
    <property type="match status" value="1"/>
</dbReference>
<accession>A0A7J7JKN0</accession>
<evidence type="ECO:0000256" key="1">
    <source>
        <dbReference type="SAM" id="MobiDB-lite"/>
    </source>
</evidence>
<reference evidence="3" key="1">
    <citation type="submission" date="2020-06" db="EMBL/GenBank/DDBJ databases">
        <title>Draft genome of Bugula neritina, a colonial animal packing powerful symbionts and potential medicines.</title>
        <authorList>
            <person name="Rayko M."/>
        </authorList>
    </citation>
    <scope>NUCLEOTIDE SEQUENCE [LARGE SCALE GENOMIC DNA]</scope>
    <source>
        <strain evidence="3">Kwan_BN1</strain>
    </source>
</reference>
<evidence type="ECO:0000313" key="3">
    <source>
        <dbReference type="EMBL" id="KAF6026171.1"/>
    </source>
</evidence>
<protein>
    <submittedName>
        <fullName evidence="3">ZNF511</fullName>
    </submittedName>
</protein>
<dbReference type="AlphaFoldDB" id="A0A7J7JKN0"/>
<sequence>MFDTLSKHSPMYQCLVSGCNLFFHNSKKRKKHLIDVHKYPSSFRFERLISSTTKSKPVISNSANTAEENSMDVGAESSDRGANSRFKYTYKVPATFSFGQGVQKSFVRKNPKRRTRGNHLVKSNADVMERNMEDIDMSELITSLDS</sequence>
<dbReference type="PROSITE" id="PS51257">
    <property type="entry name" value="PROKAR_LIPOPROTEIN"/>
    <property type="match status" value="1"/>
</dbReference>
<proteinExistence type="predicted"/>